<sequence length="389" mass="43112">MQVLVSSNDASPDAISGTASDTPLATTPGTSHPTVRNATIDIAKGLGIILVVFGHNWIIAHDHGELFRIVFSFHMPLFFFLSGAVFHHDAGFRDFLVVKADALLKPYFVVLLIWGAFRVLFAHVPWDTYLAGLLYGTGNTIEWVPLWYLPHLFLAMLAAWGVLRIIDHFDARQGLVALVTTLLLGLGIVLTQFVAQLDGQAYTHLNQALGNRQNNFPGLPWSADLLGISTAFILLGYLWRDKVMHFKPQPWGVALAGLTFVTLHVLFDDTIDLNMRLYGSWWISTAQALAGIYLLLSLADVLGKWNAGRRALAYLGSSSLFIMIFHSWIEWKVFALLGKLGTQDDVGLHNILYASIALVCGLLLPLLMLEVVKRQTLLTKLLLASRSRL</sequence>
<dbReference type="Proteomes" id="UP000650424">
    <property type="component" value="Unassembled WGS sequence"/>
</dbReference>
<evidence type="ECO:0000256" key="2">
    <source>
        <dbReference type="SAM" id="Phobius"/>
    </source>
</evidence>
<comment type="caution">
    <text evidence="4">The sequence shown here is derived from an EMBL/GenBank/DDBJ whole genome shotgun (WGS) entry which is preliminary data.</text>
</comment>
<feature type="compositionally biased region" description="Polar residues" evidence="1">
    <location>
        <begin position="17"/>
        <end position="32"/>
    </location>
</feature>
<dbReference type="PANTHER" id="PTHR37312:SF1">
    <property type="entry name" value="MEMBRANE-BOUND ACYLTRANSFERASE YKRP-RELATED"/>
    <property type="match status" value="1"/>
</dbReference>
<keyword evidence="2" id="KW-0472">Membrane</keyword>
<keyword evidence="2" id="KW-1133">Transmembrane helix</keyword>
<feature type="transmembrane region" description="Helical" evidence="2">
    <location>
        <begin position="66"/>
        <end position="86"/>
    </location>
</feature>
<feature type="transmembrane region" description="Helical" evidence="2">
    <location>
        <begin position="219"/>
        <end position="239"/>
    </location>
</feature>
<dbReference type="GO" id="GO:0016746">
    <property type="term" value="F:acyltransferase activity"/>
    <property type="evidence" value="ECO:0007669"/>
    <property type="project" value="UniProtKB-KW"/>
</dbReference>
<name>A0ABR6ZQT4_9BURK</name>
<organism evidence="4 5">
    <name type="scientific">Undibacterium hunanense</name>
    <dbReference type="NCBI Taxonomy" id="2762292"/>
    <lineage>
        <taxon>Bacteria</taxon>
        <taxon>Pseudomonadati</taxon>
        <taxon>Pseudomonadota</taxon>
        <taxon>Betaproteobacteria</taxon>
        <taxon>Burkholderiales</taxon>
        <taxon>Oxalobacteraceae</taxon>
        <taxon>Undibacterium</taxon>
    </lineage>
</organism>
<gene>
    <name evidence="4" type="ORF">H8L32_12175</name>
</gene>
<evidence type="ECO:0000313" key="5">
    <source>
        <dbReference type="Proteomes" id="UP000650424"/>
    </source>
</evidence>
<evidence type="ECO:0000313" key="4">
    <source>
        <dbReference type="EMBL" id="MBC3918238.1"/>
    </source>
</evidence>
<dbReference type="InterPro" id="IPR052734">
    <property type="entry name" value="Nod_factor_acetyltransferase"/>
</dbReference>
<protein>
    <submittedName>
        <fullName evidence="4">Acyltransferase family protein</fullName>
    </submittedName>
</protein>
<feature type="transmembrane region" description="Helical" evidence="2">
    <location>
        <begin position="107"/>
        <end position="126"/>
    </location>
</feature>
<dbReference type="InterPro" id="IPR002656">
    <property type="entry name" value="Acyl_transf_3_dom"/>
</dbReference>
<dbReference type="RefSeq" id="WP_186947499.1">
    <property type="nucleotide sequence ID" value="NZ_JACOGF010000005.1"/>
</dbReference>
<feature type="transmembrane region" description="Helical" evidence="2">
    <location>
        <begin position="251"/>
        <end position="267"/>
    </location>
</feature>
<reference evidence="4 5" key="1">
    <citation type="submission" date="2020-08" db="EMBL/GenBank/DDBJ databases">
        <title>Novel species isolated from subtropical streams in China.</title>
        <authorList>
            <person name="Lu H."/>
        </authorList>
    </citation>
    <scope>NUCLEOTIDE SEQUENCE [LARGE SCALE GENOMIC DNA]</scope>
    <source>
        <strain evidence="4 5">CY18W</strain>
    </source>
</reference>
<evidence type="ECO:0000256" key="1">
    <source>
        <dbReference type="SAM" id="MobiDB-lite"/>
    </source>
</evidence>
<keyword evidence="2" id="KW-0812">Transmembrane</keyword>
<dbReference type="EMBL" id="JACOGF010000005">
    <property type="protein sequence ID" value="MBC3918238.1"/>
    <property type="molecule type" value="Genomic_DNA"/>
</dbReference>
<feature type="transmembrane region" description="Helical" evidence="2">
    <location>
        <begin position="42"/>
        <end position="60"/>
    </location>
</feature>
<feature type="transmembrane region" description="Helical" evidence="2">
    <location>
        <begin position="279"/>
        <end position="299"/>
    </location>
</feature>
<evidence type="ECO:0000259" key="3">
    <source>
        <dbReference type="Pfam" id="PF01757"/>
    </source>
</evidence>
<keyword evidence="4" id="KW-0808">Transferase</keyword>
<feature type="transmembrane region" description="Helical" evidence="2">
    <location>
        <begin position="351"/>
        <end position="372"/>
    </location>
</feature>
<accession>A0ABR6ZQT4</accession>
<keyword evidence="5" id="KW-1185">Reference proteome</keyword>
<feature type="compositionally biased region" description="Polar residues" evidence="1">
    <location>
        <begin position="1"/>
        <end position="10"/>
    </location>
</feature>
<feature type="transmembrane region" description="Helical" evidence="2">
    <location>
        <begin position="175"/>
        <end position="195"/>
    </location>
</feature>
<feature type="domain" description="Acyltransferase 3" evidence="3">
    <location>
        <begin position="38"/>
        <end position="368"/>
    </location>
</feature>
<dbReference type="PANTHER" id="PTHR37312">
    <property type="entry name" value="MEMBRANE-BOUND ACYLTRANSFERASE YKRP-RELATED"/>
    <property type="match status" value="1"/>
</dbReference>
<keyword evidence="4" id="KW-0012">Acyltransferase</keyword>
<feature type="region of interest" description="Disordered" evidence="1">
    <location>
        <begin position="1"/>
        <end position="32"/>
    </location>
</feature>
<feature type="transmembrane region" description="Helical" evidence="2">
    <location>
        <begin position="311"/>
        <end position="331"/>
    </location>
</feature>
<dbReference type="Pfam" id="PF01757">
    <property type="entry name" value="Acyl_transf_3"/>
    <property type="match status" value="1"/>
</dbReference>
<feature type="transmembrane region" description="Helical" evidence="2">
    <location>
        <begin position="146"/>
        <end position="163"/>
    </location>
</feature>
<proteinExistence type="predicted"/>